<sequence length="135" mass="15516">MSVSSDKAKFLADRMLTLGVAESDFEESFIRSSGPGGQKVNKSSSCVYLIHIPTGLSVKCQRERSQSLNRFLARRLLLDKIEKQQNGFIAQEKEKLEKIRRQKRKRSKRAKEKILTAKHQQSEKKALRGKVRVEE</sequence>
<comment type="similarity">
    <text evidence="2">Belongs to the prokaryotic/mitochondrial release factor family.</text>
</comment>
<dbReference type="InterPro" id="IPR052405">
    <property type="entry name" value="Mito_Transl_Release_Factor"/>
</dbReference>
<feature type="region of interest" description="Disordered" evidence="5">
    <location>
        <begin position="99"/>
        <end position="135"/>
    </location>
</feature>
<dbReference type="Pfam" id="PF00472">
    <property type="entry name" value="RF-1"/>
    <property type="match status" value="1"/>
</dbReference>
<dbReference type="Gene3D" id="3.30.160.20">
    <property type="match status" value="1"/>
</dbReference>
<feature type="compositionally biased region" description="Basic and acidic residues" evidence="5">
    <location>
        <begin position="112"/>
        <end position="135"/>
    </location>
</feature>
<keyword evidence="3" id="KW-0809">Transit peptide</keyword>
<evidence type="ECO:0000256" key="5">
    <source>
        <dbReference type="SAM" id="MobiDB-lite"/>
    </source>
</evidence>
<evidence type="ECO:0000256" key="3">
    <source>
        <dbReference type="ARBA" id="ARBA00022946"/>
    </source>
</evidence>
<gene>
    <name evidence="7" type="ORF">ASZ90_006430</name>
</gene>
<evidence type="ECO:0000313" key="7">
    <source>
        <dbReference type="EMBL" id="KUG23784.1"/>
    </source>
</evidence>
<dbReference type="PANTHER" id="PTHR46203:SF1">
    <property type="entry name" value="MITOCHONDRIAL TRANSLATION RELEASE FACTOR IN RESCUE"/>
    <property type="match status" value="1"/>
</dbReference>
<comment type="caution">
    <text evidence="7">The sequence shown here is derived from an EMBL/GenBank/DDBJ whole genome shotgun (WGS) entry which is preliminary data.</text>
</comment>
<dbReference type="PANTHER" id="PTHR46203">
    <property type="entry name" value="PROBABLE PEPTIDE CHAIN RELEASE FACTOR C12ORF65"/>
    <property type="match status" value="1"/>
</dbReference>
<protein>
    <submittedName>
        <fullName evidence="7">Class i peptide chain release factor</fullName>
    </submittedName>
</protein>
<evidence type="ECO:0000256" key="1">
    <source>
        <dbReference type="ARBA" id="ARBA00004173"/>
    </source>
</evidence>
<evidence type="ECO:0000259" key="6">
    <source>
        <dbReference type="Pfam" id="PF00472"/>
    </source>
</evidence>
<feature type="compositionally biased region" description="Basic residues" evidence="5">
    <location>
        <begin position="100"/>
        <end position="111"/>
    </location>
</feature>
<dbReference type="AlphaFoldDB" id="A0A0W8FSA9"/>
<keyword evidence="4" id="KW-0496">Mitochondrion</keyword>
<feature type="domain" description="Prokaryotic-type class I peptide chain release factors" evidence="6">
    <location>
        <begin position="19"/>
        <end position="128"/>
    </location>
</feature>
<evidence type="ECO:0000256" key="4">
    <source>
        <dbReference type="ARBA" id="ARBA00023128"/>
    </source>
</evidence>
<reference evidence="7" key="1">
    <citation type="journal article" date="2015" name="Proc. Natl. Acad. Sci. U.S.A.">
        <title>Networks of energetic and metabolic interactions define dynamics in microbial communities.</title>
        <authorList>
            <person name="Embree M."/>
            <person name="Liu J.K."/>
            <person name="Al-Bassam M.M."/>
            <person name="Zengler K."/>
        </authorList>
    </citation>
    <scope>NUCLEOTIDE SEQUENCE</scope>
</reference>
<evidence type="ECO:0000256" key="2">
    <source>
        <dbReference type="ARBA" id="ARBA00010835"/>
    </source>
</evidence>
<dbReference type="GO" id="GO:0005739">
    <property type="term" value="C:mitochondrion"/>
    <property type="evidence" value="ECO:0007669"/>
    <property type="project" value="UniProtKB-SubCell"/>
</dbReference>
<dbReference type="GO" id="GO:0003747">
    <property type="term" value="F:translation release factor activity"/>
    <property type="evidence" value="ECO:0007669"/>
    <property type="project" value="InterPro"/>
</dbReference>
<dbReference type="EMBL" id="LNQE01000887">
    <property type="protein sequence ID" value="KUG23784.1"/>
    <property type="molecule type" value="Genomic_DNA"/>
</dbReference>
<dbReference type="SUPFAM" id="SSF75620">
    <property type="entry name" value="Release factor"/>
    <property type="match status" value="1"/>
</dbReference>
<dbReference type="InterPro" id="IPR045853">
    <property type="entry name" value="Pep_chain_release_fac_I_sf"/>
</dbReference>
<accession>A0A0W8FSA9</accession>
<proteinExistence type="inferred from homology"/>
<dbReference type="InterPro" id="IPR000352">
    <property type="entry name" value="Pep_chain_release_fac_I"/>
</dbReference>
<organism evidence="7">
    <name type="scientific">hydrocarbon metagenome</name>
    <dbReference type="NCBI Taxonomy" id="938273"/>
    <lineage>
        <taxon>unclassified sequences</taxon>
        <taxon>metagenomes</taxon>
        <taxon>ecological metagenomes</taxon>
    </lineage>
</organism>
<name>A0A0W8FSA9_9ZZZZ</name>
<comment type="subcellular location">
    <subcellularLocation>
        <location evidence="1">Mitochondrion</location>
    </subcellularLocation>
</comment>